<reference evidence="2 3" key="1">
    <citation type="journal article" date="2022" name="Int. J. Syst. Evol. Microbiol.">
        <title>Strains of Bradyrhizobium barranii sp. nov. associated with legumes native to Canada are symbionts of soybeans and belong to different subspecies (subsp. barranii subsp. nov. and subsp. apii subsp. nov.) and symbiovars (sv. glycinearum and sv. septentrionale).</title>
        <authorList>
            <person name="Bromfield E.S.P."/>
            <person name="Cloutier S."/>
            <person name="Wasai-Hara S."/>
            <person name="Minamisawa K."/>
        </authorList>
    </citation>
    <scope>NUCLEOTIDE SEQUENCE [LARGE SCALE GENOMIC DNA]</scope>
    <source>
        <strain evidence="2 3">144S4</strain>
    </source>
</reference>
<evidence type="ECO:0000313" key="2">
    <source>
        <dbReference type="EMBL" id="UEM13646.1"/>
    </source>
</evidence>
<dbReference type="Pfam" id="PF14082">
    <property type="entry name" value="SduA_C"/>
    <property type="match status" value="1"/>
</dbReference>
<dbReference type="Proteomes" id="UP000664702">
    <property type="component" value="Chromosome"/>
</dbReference>
<protein>
    <submittedName>
        <fullName evidence="2">DUF4263 domain-containing protein</fullName>
    </submittedName>
</protein>
<dbReference type="GeneID" id="92970545"/>
<evidence type="ECO:0000259" key="1">
    <source>
        <dbReference type="Pfam" id="PF14082"/>
    </source>
</evidence>
<organism evidence="2 3">
    <name type="scientific">Bradyrhizobium barranii subsp. barranii</name>
    <dbReference type="NCBI Taxonomy" id="2823807"/>
    <lineage>
        <taxon>Bacteria</taxon>
        <taxon>Pseudomonadati</taxon>
        <taxon>Pseudomonadota</taxon>
        <taxon>Alphaproteobacteria</taxon>
        <taxon>Hyphomicrobiales</taxon>
        <taxon>Nitrobacteraceae</taxon>
        <taxon>Bradyrhizobium</taxon>
        <taxon>Bradyrhizobium barranii</taxon>
    </lineage>
</organism>
<name>A0A9X9Y152_9BRAD</name>
<dbReference type="AlphaFoldDB" id="A0A9X9Y152"/>
<accession>A0A9X9Y152</accession>
<dbReference type="EMBL" id="CP086136">
    <property type="protein sequence ID" value="UEM13646.1"/>
    <property type="molecule type" value="Genomic_DNA"/>
</dbReference>
<proteinExistence type="predicted"/>
<gene>
    <name evidence="2" type="ORF">J4G43_004815</name>
</gene>
<dbReference type="KEGG" id="bban:J4G43_004815"/>
<sequence length="396" mass="45108">MSDDYDERQMFFERRTDKTIISKRFPSAPSGQMLRIATHIVQGDSGLAFAQVKDEVVLRQTPSGRYEIKATFVEDDRSVRTLTIQKYSKRTGPIEKQSFSFVGSEIATLLNFVAGLKTVPFDDGSKVHLPDDILRDIILDQGQARRIFAKNSEVFLQLAQQEDLTRDLVAIGYRRKQLRYFERLLRDREFFAAEQDRLDCKPEALWQQFFEANTWIFGYGLSYQFASKLDEGKLERIVRGRDLTGPGKRADALMKTRGIVSSLCFVEIKRNDTPLLGPSEYRSGAWPPSSELVGGVAQTQMTVHAAVEAIGHKLSLEDELGDPTGEIVFSIEPRSCLVVGSLDEFKTENGVNISKFRSFELYRKNTWRPEILTFDELLQRARFIVEHEPADKEADG</sequence>
<feature type="domain" description="Shedu protein SduA C-terminal" evidence="1">
    <location>
        <begin position="202"/>
        <end position="378"/>
    </location>
</feature>
<dbReference type="InterPro" id="IPR025359">
    <property type="entry name" value="SduA_C"/>
</dbReference>
<dbReference type="RefSeq" id="WP_225004618.1">
    <property type="nucleotide sequence ID" value="NZ_CP086136.1"/>
</dbReference>
<evidence type="ECO:0000313" key="3">
    <source>
        <dbReference type="Proteomes" id="UP000664702"/>
    </source>
</evidence>